<feature type="domain" description="LysM" evidence="4">
    <location>
        <begin position="51"/>
        <end position="99"/>
    </location>
</feature>
<dbReference type="PANTHER" id="PTHR34997">
    <property type="entry name" value="AM15"/>
    <property type="match status" value="1"/>
</dbReference>
<evidence type="ECO:0000259" key="4">
    <source>
        <dbReference type="PROSITE" id="PS51782"/>
    </source>
</evidence>
<evidence type="ECO:0000256" key="2">
    <source>
        <dbReference type="ARBA" id="ARBA00023026"/>
    </source>
</evidence>
<feature type="signal peptide" evidence="3">
    <location>
        <begin position="1"/>
        <end position="20"/>
    </location>
</feature>
<name>A0A1V6PKA6_PENDC</name>
<evidence type="ECO:0000256" key="3">
    <source>
        <dbReference type="SAM" id="SignalP"/>
    </source>
</evidence>
<keyword evidence="3" id="KW-0732">Signal</keyword>
<dbReference type="Proteomes" id="UP000191522">
    <property type="component" value="Unassembled WGS sequence"/>
</dbReference>
<protein>
    <recommendedName>
        <fullName evidence="4">LysM domain-containing protein</fullName>
    </recommendedName>
</protein>
<evidence type="ECO:0000313" key="5">
    <source>
        <dbReference type="EMBL" id="OQD77313.1"/>
    </source>
</evidence>
<keyword evidence="1" id="KW-0147">Chitin-binding</keyword>
<keyword evidence="2" id="KW-0843">Virulence</keyword>
<dbReference type="AlphaFoldDB" id="A0A1V6PKA6"/>
<accession>A0A1V6PKA6</accession>
<feature type="chain" id="PRO_5012528673" description="LysM domain-containing protein" evidence="3">
    <location>
        <begin position="21"/>
        <end position="112"/>
    </location>
</feature>
<dbReference type="PANTHER" id="PTHR34997:SF1">
    <property type="entry name" value="PEPTIDOGLYCAN-BINDING LYSIN DOMAIN"/>
    <property type="match status" value="1"/>
</dbReference>
<reference evidence="6" key="1">
    <citation type="journal article" date="2017" name="Nat. Microbiol.">
        <title>Global analysis of biosynthetic gene clusters reveals vast potential of secondary metabolite production in Penicillium species.</title>
        <authorList>
            <person name="Nielsen J.C."/>
            <person name="Grijseels S."/>
            <person name="Prigent S."/>
            <person name="Ji B."/>
            <person name="Dainat J."/>
            <person name="Nielsen K.F."/>
            <person name="Frisvad J.C."/>
            <person name="Workman M."/>
            <person name="Nielsen J."/>
        </authorList>
    </citation>
    <scope>NUCLEOTIDE SEQUENCE [LARGE SCALE GENOMIC DNA]</scope>
    <source>
        <strain evidence="6">IBT 11843</strain>
    </source>
</reference>
<dbReference type="InterPro" id="IPR052210">
    <property type="entry name" value="LysM1-like"/>
</dbReference>
<dbReference type="PROSITE" id="PS51782">
    <property type="entry name" value="LYSM"/>
    <property type="match status" value="1"/>
</dbReference>
<dbReference type="CDD" id="cd00118">
    <property type="entry name" value="LysM"/>
    <property type="match status" value="1"/>
</dbReference>
<dbReference type="SUPFAM" id="SSF54106">
    <property type="entry name" value="LysM domain"/>
    <property type="match status" value="1"/>
</dbReference>
<sequence>MPSISRTAALVLAFALTALSAVPNYSNQPMSSDIPATGMLPNQYQLANCTAHYTVNEADTCLQIVDMHPNTLSLNQLYLWNPQIQRDCSNLAVGQTVCIRARTQQDCVACRV</sequence>
<comment type="caution">
    <text evidence="5">The sequence shown here is derived from an EMBL/GenBank/DDBJ whole genome shotgun (WGS) entry which is preliminary data.</text>
</comment>
<dbReference type="OrthoDB" id="5985073at2759"/>
<evidence type="ECO:0000256" key="1">
    <source>
        <dbReference type="ARBA" id="ARBA00022669"/>
    </source>
</evidence>
<keyword evidence="6" id="KW-1185">Reference proteome</keyword>
<proteinExistence type="predicted"/>
<dbReference type="Gene3D" id="3.10.350.10">
    <property type="entry name" value="LysM domain"/>
    <property type="match status" value="1"/>
</dbReference>
<evidence type="ECO:0000313" key="6">
    <source>
        <dbReference type="Proteomes" id="UP000191522"/>
    </source>
</evidence>
<gene>
    <name evidence="5" type="ORF">PENDEC_c003G05348</name>
</gene>
<dbReference type="EMBL" id="MDYL01000003">
    <property type="protein sequence ID" value="OQD77313.1"/>
    <property type="molecule type" value="Genomic_DNA"/>
</dbReference>
<dbReference type="InterPro" id="IPR018392">
    <property type="entry name" value="LysM"/>
</dbReference>
<dbReference type="GO" id="GO:0008061">
    <property type="term" value="F:chitin binding"/>
    <property type="evidence" value="ECO:0007669"/>
    <property type="project" value="UniProtKB-KW"/>
</dbReference>
<organism evidence="5 6">
    <name type="scientific">Penicillium decumbens</name>
    <dbReference type="NCBI Taxonomy" id="69771"/>
    <lineage>
        <taxon>Eukaryota</taxon>
        <taxon>Fungi</taxon>
        <taxon>Dikarya</taxon>
        <taxon>Ascomycota</taxon>
        <taxon>Pezizomycotina</taxon>
        <taxon>Eurotiomycetes</taxon>
        <taxon>Eurotiomycetidae</taxon>
        <taxon>Eurotiales</taxon>
        <taxon>Aspergillaceae</taxon>
        <taxon>Penicillium</taxon>
    </lineage>
</organism>
<dbReference type="InterPro" id="IPR036779">
    <property type="entry name" value="LysM_dom_sf"/>
</dbReference>